<dbReference type="CDD" id="cd00090">
    <property type="entry name" value="HTH_ARSR"/>
    <property type="match status" value="1"/>
</dbReference>
<name>A0ABT5YRA7_9PROT</name>
<keyword evidence="2" id="KW-1185">Reference proteome</keyword>
<evidence type="ECO:0000313" key="1">
    <source>
        <dbReference type="EMBL" id="MDF2097417.1"/>
    </source>
</evidence>
<dbReference type="InterPro" id="IPR014290">
    <property type="entry name" value="SUF_FeS_clus_asmbl_reg"/>
</dbReference>
<dbReference type="Proteomes" id="UP001215503">
    <property type="component" value="Unassembled WGS sequence"/>
</dbReference>
<dbReference type="EMBL" id="JARHUD010000013">
    <property type="protein sequence ID" value="MDF2097417.1"/>
    <property type="molecule type" value="Genomic_DNA"/>
</dbReference>
<dbReference type="Pfam" id="PF02082">
    <property type="entry name" value="Rrf2"/>
    <property type="match status" value="1"/>
</dbReference>
<dbReference type="PROSITE" id="PS01332">
    <property type="entry name" value="HTH_RRF2_1"/>
    <property type="match status" value="1"/>
</dbReference>
<dbReference type="PROSITE" id="PS51197">
    <property type="entry name" value="HTH_RRF2_2"/>
    <property type="match status" value="1"/>
</dbReference>
<sequence length="154" mass="16232">MFRLNRLTDYAVVVMARMANDGCKVRTAPQIAEDTGVPLPTVAKVLNALARDGLIVSQRGASGGYRLGAPPERITVAAIIQALEGPIALTACVDGQSGHCESESLCPMRGNWDRVNNAIRGALEGVTLEDMTAGLFVPMGERRSPAALQQASGK</sequence>
<dbReference type="NCBIfam" id="TIGR00738">
    <property type="entry name" value="rrf2_super"/>
    <property type="match status" value="1"/>
</dbReference>
<dbReference type="PANTHER" id="PTHR33221">
    <property type="entry name" value="WINGED HELIX-TURN-HELIX TRANSCRIPTIONAL REGULATOR, RRF2 FAMILY"/>
    <property type="match status" value="1"/>
</dbReference>
<proteinExistence type="predicted"/>
<organism evidence="1 2">
    <name type="scientific">Aquibaculum arenosum</name>
    <dbReference type="NCBI Taxonomy" id="3032591"/>
    <lineage>
        <taxon>Bacteria</taxon>
        <taxon>Pseudomonadati</taxon>
        <taxon>Pseudomonadota</taxon>
        <taxon>Alphaproteobacteria</taxon>
        <taxon>Rhodospirillales</taxon>
        <taxon>Rhodovibrionaceae</taxon>
        <taxon>Aquibaculum</taxon>
    </lineage>
</organism>
<dbReference type="Gene3D" id="1.10.10.10">
    <property type="entry name" value="Winged helix-like DNA-binding domain superfamily/Winged helix DNA-binding domain"/>
    <property type="match status" value="1"/>
</dbReference>
<reference evidence="1 2" key="1">
    <citation type="submission" date="2023-03" db="EMBL/GenBank/DDBJ databases">
        <title>Fodinicurvata sp. CAU 1616 isolated from sea sendiment.</title>
        <authorList>
            <person name="Kim W."/>
        </authorList>
    </citation>
    <scope>NUCLEOTIDE SEQUENCE [LARGE SCALE GENOMIC DNA]</scope>
    <source>
        <strain evidence="1 2">CAU 1616</strain>
    </source>
</reference>
<dbReference type="PANTHER" id="PTHR33221:SF2">
    <property type="entry name" value="TRANSCRIPTIONAL REGULATOR"/>
    <property type="match status" value="1"/>
</dbReference>
<dbReference type="InterPro" id="IPR000944">
    <property type="entry name" value="Tscrpt_reg_Rrf2"/>
</dbReference>
<dbReference type="InterPro" id="IPR011991">
    <property type="entry name" value="ArsR-like_HTH"/>
</dbReference>
<protein>
    <submittedName>
        <fullName evidence="1">SUF system Fe-S cluster assembly regulator</fullName>
    </submittedName>
</protein>
<dbReference type="InterPro" id="IPR036388">
    <property type="entry name" value="WH-like_DNA-bd_sf"/>
</dbReference>
<dbReference type="InterPro" id="IPR030489">
    <property type="entry name" value="TR_Rrf2-type_CS"/>
</dbReference>
<accession>A0ABT5YRA7</accession>
<evidence type="ECO:0000313" key="2">
    <source>
        <dbReference type="Proteomes" id="UP001215503"/>
    </source>
</evidence>
<dbReference type="NCBIfam" id="TIGR02944">
    <property type="entry name" value="suf_reg_Xantho"/>
    <property type="match status" value="1"/>
</dbReference>
<gene>
    <name evidence="1" type="ORF">P2G67_15680</name>
</gene>
<dbReference type="InterPro" id="IPR036390">
    <property type="entry name" value="WH_DNA-bd_sf"/>
</dbReference>
<comment type="caution">
    <text evidence="1">The sequence shown here is derived from an EMBL/GenBank/DDBJ whole genome shotgun (WGS) entry which is preliminary data.</text>
</comment>
<dbReference type="RefSeq" id="WP_275824229.1">
    <property type="nucleotide sequence ID" value="NZ_JARHUD010000013.1"/>
</dbReference>
<dbReference type="SUPFAM" id="SSF46785">
    <property type="entry name" value="Winged helix' DNA-binding domain"/>
    <property type="match status" value="1"/>
</dbReference>